<sequence>MIEERKITSDQDRDAYLQSAYFVIVGSEYHPCLVEIRPEKEETVPPALDASERFEDDCDRYIQFTFERWDWDSRLRMYYVFHEGLGQRTLDHSVHLGLLRPLYRWKWKYEGEKRWRQADDLTRGRVSKFFPGRRRSTERVLVRTSYSKALDTLRNHLHDASEALRLIMETYDPPPDMEGVLKMMKDGPTAEQEFIGTPKYMNGMKIDGSRVQVSIV</sequence>
<name>A0ABR3QSV5_9PLEO</name>
<dbReference type="EMBL" id="JAKJXO020000016">
    <property type="protein sequence ID" value="KAL1595238.1"/>
    <property type="molecule type" value="Genomic_DNA"/>
</dbReference>
<protein>
    <submittedName>
        <fullName evidence="1">Uncharacterized protein</fullName>
    </submittedName>
</protein>
<accession>A0ABR3QSV5</accession>
<proteinExistence type="predicted"/>
<comment type="caution">
    <text evidence="1">The sequence shown here is derived from an EMBL/GenBank/DDBJ whole genome shotgun (WGS) entry which is preliminary data.</text>
</comment>
<gene>
    <name evidence="1" type="ORF">SLS60_009926</name>
</gene>
<evidence type="ECO:0000313" key="1">
    <source>
        <dbReference type="EMBL" id="KAL1595238.1"/>
    </source>
</evidence>
<organism evidence="1 2">
    <name type="scientific">Paraconiothyrium brasiliense</name>
    <dbReference type="NCBI Taxonomy" id="300254"/>
    <lineage>
        <taxon>Eukaryota</taxon>
        <taxon>Fungi</taxon>
        <taxon>Dikarya</taxon>
        <taxon>Ascomycota</taxon>
        <taxon>Pezizomycotina</taxon>
        <taxon>Dothideomycetes</taxon>
        <taxon>Pleosporomycetidae</taxon>
        <taxon>Pleosporales</taxon>
        <taxon>Massarineae</taxon>
        <taxon>Didymosphaeriaceae</taxon>
        <taxon>Paraconiothyrium</taxon>
    </lineage>
</organism>
<reference evidence="1 2" key="1">
    <citation type="submission" date="2024-02" db="EMBL/GenBank/DDBJ databases">
        <title>De novo assembly and annotation of 12 fungi associated with fruit tree decline syndrome in Ontario, Canada.</title>
        <authorList>
            <person name="Sulman M."/>
            <person name="Ellouze W."/>
            <person name="Ilyukhin E."/>
        </authorList>
    </citation>
    <scope>NUCLEOTIDE SEQUENCE [LARGE SCALE GENOMIC DNA]</scope>
    <source>
        <strain evidence="1 2">M42-189</strain>
    </source>
</reference>
<dbReference type="Proteomes" id="UP001521785">
    <property type="component" value="Unassembled WGS sequence"/>
</dbReference>
<keyword evidence="2" id="KW-1185">Reference proteome</keyword>
<evidence type="ECO:0000313" key="2">
    <source>
        <dbReference type="Proteomes" id="UP001521785"/>
    </source>
</evidence>